<accession>A0A645CU88</accession>
<dbReference type="InterPro" id="IPR003251">
    <property type="entry name" value="Rr_diiron-bd_dom"/>
</dbReference>
<dbReference type="PANTHER" id="PTHR43865">
    <property type="entry name" value="RUBRERYTHRIN-RELATED"/>
    <property type="match status" value="1"/>
</dbReference>
<evidence type="ECO:0000259" key="6">
    <source>
        <dbReference type="PROSITE" id="PS50905"/>
    </source>
</evidence>
<keyword evidence="3" id="KW-0479">Metal-binding</keyword>
<dbReference type="InterPro" id="IPR048574">
    <property type="entry name" value="RUBY_RBDX"/>
</dbReference>
<evidence type="ECO:0000256" key="4">
    <source>
        <dbReference type="ARBA" id="ARBA00022982"/>
    </source>
</evidence>
<sequence>MLKICFNSGFLKPDSVDCGISLISHFSKFIKLNYVKIGYMNKTQENLLKAFAGESQARNKYYMFAKMARKQNLEWIARVFEETADQERAHAEEEFEMIKENVNVTDGLGIQPYSTNTVENLKMAAEGEHHEWTEMYPSFEEQAKIDGDKEAERLFREVKEVEEKHEERYIILAKHLEANTLYNQDREFEWKCLNCGYIHKGKTPPTTCPVCKKPLTWYMALGLIR</sequence>
<dbReference type="EMBL" id="VSSQ01030077">
    <property type="protein sequence ID" value="MPM80473.1"/>
    <property type="molecule type" value="Genomic_DNA"/>
</dbReference>
<dbReference type="GO" id="GO:0046872">
    <property type="term" value="F:metal ion binding"/>
    <property type="evidence" value="ECO:0007669"/>
    <property type="project" value="UniProtKB-KW"/>
</dbReference>
<name>A0A645CU88_9ZZZZ</name>
<dbReference type="Pfam" id="PF21349">
    <property type="entry name" value="RUBY_RBDX"/>
    <property type="match status" value="1"/>
</dbReference>
<reference evidence="7" key="1">
    <citation type="submission" date="2019-08" db="EMBL/GenBank/DDBJ databases">
        <authorList>
            <person name="Kucharzyk K."/>
            <person name="Murdoch R.W."/>
            <person name="Higgins S."/>
            <person name="Loffler F."/>
        </authorList>
    </citation>
    <scope>NUCLEOTIDE SEQUENCE</scope>
</reference>
<dbReference type="Gene3D" id="1.20.1260.10">
    <property type="match status" value="1"/>
</dbReference>
<dbReference type="PROSITE" id="PS50905">
    <property type="entry name" value="FERRITIN_LIKE"/>
    <property type="match status" value="1"/>
</dbReference>
<dbReference type="Gene3D" id="2.20.28.10">
    <property type="match status" value="1"/>
</dbReference>
<comment type="cofactor">
    <cofactor evidence="1">
        <name>Fe(3+)</name>
        <dbReference type="ChEBI" id="CHEBI:29034"/>
    </cofactor>
</comment>
<dbReference type="Pfam" id="PF02915">
    <property type="entry name" value="Rubrerythrin"/>
    <property type="match status" value="1"/>
</dbReference>
<evidence type="ECO:0000256" key="1">
    <source>
        <dbReference type="ARBA" id="ARBA00001965"/>
    </source>
</evidence>
<dbReference type="GO" id="GO:0016491">
    <property type="term" value="F:oxidoreductase activity"/>
    <property type="evidence" value="ECO:0007669"/>
    <property type="project" value="InterPro"/>
</dbReference>
<evidence type="ECO:0000256" key="3">
    <source>
        <dbReference type="ARBA" id="ARBA00022723"/>
    </source>
</evidence>
<dbReference type="AlphaFoldDB" id="A0A645CU88"/>
<proteinExistence type="predicted"/>
<dbReference type="InterPro" id="IPR009040">
    <property type="entry name" value="Ferritin-like_diiron"/>
</dbReference>
<keyword evidence="5" id="KW-0408">Iron</keyword>
<evidence type="ECO:0000313" key="7">
    <source>
        <dbReference type="EMBL" id="MPM80473.1"/>
    </source>
</evidence>
<dbReference type="SUPFAM" id="SSF57802">
    <property type="entry name" value="Rubredoxin-like"/>
    <property type="match status" value="1"/>
</dbReference>
<comment type="caution">
    <text evidence="7">The sequence shown here is derived from an EMBL/GenBank/DDBJ whole genome shotgun (WGS) entry which is preliminary data.</text>
</comment>
<dbReference type="InterPro" id="IPR009078">
    <property type="entry name" value="Ferritin-like_SF"/>
</dbReference>
<evidence type="ECO:0000256" key="5">
    <source>
        <dbReference type="ARBA" id="ARBA00023004"/>
    </source>
</evidence>
<dbReference type="CDD" id="cd01041">
    <property type="entry name" value="Rubrerythrin"/>
    <property type="match status" value="1"/>
</dbReference>
<dbReference type="InterPro" id="IPR012347">
    <property type="entry name" value="Ferritin-like"/>
</dbReference>
<keyword evidence="4" id="KW-0249">Electron transport</keyword>
<gene>
    <name evidence="7" type="ORF">SDC9_127520</name>
</gene>
<dbReference type="SUPFAM" id="SSF47240">
    <property type="entry name" value="Ferritin-like"/>
    <property type="match status" value="1"/>
</dbReference>
<dbReference type="PANTHER" id="PTHR43865:SF1">
    <property type="entry name" value="RUBRERYTHRIN-RELATED"/>
    <property type="match status" value="1"/>
</dbReference>
<feature type="domain" description="Ferritin-like diiron" evidence="6">
    <location>
        <begin position="37"/>
        <end position="180"/>
    </location>
</feature>
<organism evidence="7">
    <name type="scientific">bioreactor metagenome</name>
    <dbReference type="NCBI Taxonomy" id="1076179"/>
    <lineage>
        <taxon>unclassified sequences</taxon>
        <taxon>metagenomes</taxon>
        <taxon>ecological metagenomes</taxon>
    </lineage>
</organism>
<dbReference type="InterPro" id="IPR052364">
    <property type="entry name" value="Rubrerythrin"/>
</dbReference>
<evidence type="ECO:0000256" key="2">
    <source>
        <dbReference type="ARBA" id="ARBA00022448"/>
    </source>
</evidence>
<protein>
    <recommendedName>
        <fullName evidence="6">Ferritin-like diiron domain-containing protein</fullName>
    </recommendedName>
</protein>
<keyword evidence="2" id="KW-0813">Transport</keyword>